<dbReference type="AlphaFoldDB" id="A0A1J4QD75"/>
<dbReference type="InterPro" id="IPR027417">
    <property type="entry name" value="P-loop_NTPase"/>
</dbReference>
<dbReference type="Pfam" id="PF00005">
    <property type="entry name" value="ABC_tran"/>
    <property type="match status" value="2"/>
</dbReference>
<keyword evidence="3" id="KW-0813">Transport</keyword>
<comment type="similarity">
    <text evidence="2">Belongs to the ABC transporter superfamily.</text>
</comment>
<dbReference type="GO" id="GO:0005524">
    <property type="term" value="F:ATP binding"/>
    <property type="evidence" value="ECO:0007669"/>
    <property type="project" value="UniProtKB-KW"/>
</dbReference>
<dbReference type="GO" id="GO:0016887">
    <property type="term" value="F:ATP hydrolysis activity"/>
    <property type="evidence" value="ECO:0007669"/>
    <property type="project" value="InterPro"/>
</dbReference>
<dbReference type="STRING" id="1414654.BFR47_05825"/>
<dbReference type="PROSITE" id="PS50893">
    <property type="entry name" value="ABC_TRANSPORTER_2"/>
    <property type="match status" value="2"/>
</dbReference>
<evidence type="ECO:0000256" key="3">
    <source>
        <dbReference type="ARBA" id="ARBA00022448"/>
    </source>
</evidence>
<keyword evidence="7" id="KW-0472">Membrane</keyword>
<gene>
    <name evidence="9" type="ORF">BFR47_05825</name>
</gene>
<protein>
    <submittedName>
        <fullName evidence="9">ABC transporter ATP-binding protein</fullName>
    </submittedName>
</protein>
<evidence type="ECO:0000256" key="4">
    <source>
        <dbReference type="ARBA" id="ARBA00022475"/>
    </source>
</evidence>
<evidence type="ECO:0000256" key="7">
    <source>
        <dbReference type="ARBA" id="ARBA00023136"/>
    </source>
</evidence>
<proteinExistence type="inferred from homology"/>
<evidence type="ECO:0000256" key="2">
    <source>
        <dbReference type="ARBA" id="ARBA00005417"/>
    </source>
</evidence>
<evidence type="ECO:0000256" key="6">
    <source>
        <dbReference type="ARBA" id="ARBA00022840"/>
    </source>
</evidence>
<feature type="domain" description="ABC transporter" evidence="8">
    <location>
        <begin position="1"/>
        <end position="242"/>
    </location>
</feature>
<keyword evidence="10" id="KW-1185">Reference proteome</keyword>
<comment type="caution">
    <text evidence="9">The sequence shown here is derived from an EMBL/GenBank/DDBJ whole genome shotgun (WGS) entry which is preliminary data.</text>
</comment>
<dbReference type="PANTHER" id="PTHR43297:SF7">
    <property type="entry name" value="D,D-DIPEPTIDE TRANSPORT ATP-BINDING PROTEIN DDPD-RELATED"/>
    <property type="match status" value="1"/>
</dbReference>
<reference evidence="9 10" key="1">
    <citation type="submission" date="2016-07" db="EMBL/GenBank/DDBJ databases">
        <title>Draft Genome Sequence of Oceanisphaera psychrotolerans, isolated from coastal sediment samples.</title>
        <authorList>
            <person name="Zhuo S."/>
            <person name="Ruan Z."/>
        </authorList>
    </citation>
    <scope>NUCLEOTIDE SEQUENCE [LARGE SCALE GENOMIC DNA]</scope>
    <source>
        <strain evidence="9 10">LAM-WHM-ZC</strain>
    </source>
</reference>
<dbReference type="Gene3D" id="3.40.50.300">
    <property type="entry name" value="P-loop containing nucleotide triphosphate hydrolases"/>
    <property type="match status" value="2"/>
</dbReference>
<sequence>MTELLKAQQLAVPGIVRPLSFTLTAGRPLTLLGETGSGKSLIAQAIMGNLPAGLQARGRLWLRGEELSGLAPAARRRLWGRKLAMLPQEPWLALDPTMKAVEQVAEGYRYLANKDWPQARQLAGEDLNRLGLGHALDRLPGQLSGGMMQRLAFAAASTGGADIVIADEPTKGLDAGSRDQVTGLLRQVAEAGGGLLTITHDIAVARQLGGEVMIVRNGEVLESGPAEEVLKAPVSDYGRALLAAEPDAWPALAPAGPGARVLKVAGLAKSRGGLSLFSDVSFELNAGEIMGVVGPSGCGKSTLGSICLGVLEPDAGTVWRDASLPRTRYQKLYQDPPAAFAPYCSLGQSLRDLVRLHKKDWAEVQRLLPRLGLSADLLERLPREVSGGELQRLAILRILLLEPVLLFADEPTSRLDLVTQQQTIKLLTDLARERGCALLLVSHEAALVNKVADRVLTLGESTATTSGAA</sequence>
<keyword evidence="4" id="KW-1003">Cell membrane</keyword>
<evidence type="ECO:0000259" key="8">
    <source>
        <dbReference type="PROSITE" id="PS50893"/>
    </source>
</evidence>
<dbReference type="InterPro" id="IPR017871">
    <property type="entry name" value="ABC_transporter-like_CS"/>
</dbReference>
<evidence type="ECO:0000313" key="9">
    <source>
        <dbReference type="EMBL" id="OIN04812.1"/>
    </source>
</evidence>
<feature type="domain" description="ABC transporter" evidence="8">
    <location>
        <begin position="262"/>
        <end position="469"/>
    </location>
</feature>
<evidence type="ECO:0000256" key="1">
    <source>
        <dbReference type="ARBA" id="ARBA00004417"/>
    </source>
</evidence>
<dbReference type="SUPFAM" id="SSF52540">
    <property type="entry name" value="P-loop containing nucleoside triphosphate hydrolases"/>
    <property type="match status" value="2"/>
</dbReference>
<evidence type="ECO:0000313" key="10">
    <source>
        <dbReference type="Proteomes" id="UP000243073"/>
    </source>
</evidence>
<dbReference type="RefSeq" id="WP_071473907.1">
    <property type="nucleotide sequence ID" value="NZ_MDKE01000066.1"/>
</dbReference>
<dbReference type="PANTHER" id="PTHR43297">
    <property type="entry name" value="OLIGOPEPTIDE TRANSPORT ATP-BINDING PROTEIN APPD"/>
    <property type="match status" value="1"/>
</dbReference>
<dbReference type="SMART" id="SM00382">
    <property type="entry name" value="AAA"/>
    <property type="match status" value="2"/>
</dbReference>
<dbReference type="GO" id="GO:0005886">
    <property type="term" value="C:plasma membrane"/>
    <property type="evidence" value="ECO:0007669"/>
    <property type="project" value="UniProtKB-SubCell"/>
</dbReference>
<name>A0A1J4QD75_9GAMM</name>
<keyword evidence="6 9" id="KW-0067">ATP-binding</keyword>
<dbReference type="PROSITE" id="PS00211">
    <property type="entry name" value="ABC_TRANSPORTER_1"/>
    <property type="match status" value="2"/>
</dbReference>
<dbReference type="InterPro" id="IPR050388">
    <property type="entry name" value="ABC_Ni/Peptide_Import"/>
</dbReference>
<dbReference type="Proteomes" id="UP000243073">
    <property type="component" value="Unassembled WGS sequence"/>
</dbReference>
<dbReference type="InterPro" id="IPR003593">
    <property type="entry name" value="AAA+_ATPase"/>
</dbReference>
<keyword evidence="5" id="KW-0547">Nucleotide-binding</keyword>
<dbReference type="EMBL" id="MDKE01000066">
    <property type="protein sequence ID" value="OIN04812.1"/>
    <property type="molecule type" value="Genomic_DNA"/>
</dbReference>
<evidence type="ECO:0000256" key="5">
    <source>
        <dbReference type="ARBA" id="ARBA00022741"/>
    </source>
</evidence>
<dbReference type="OrthoDB" id="9784450at2"/>
<organism evidence="9 10">
    <name type="scientific">Oceanisphaera psychrotolerans</name>
    <dbReference type="NCBI Taxonomy" id="1414654"/>
    <lineage>
        <taxon>Bacteria</taxon>
        <taxon>Pseudomonadati</taxon>
        <taxon>Pseudomonadota</taxon>
        <taxon>Gammaproteobacteria</taxon>
        <taxon>Aeromonadales</taxon>
        <taxon>Aeromonadaceae</taxon>
        <taxon>Oceanisphaera</taxon>
    </lineage>
</organism>
<dbReference type="InterPro" id="IPR003439">
    <property type="entry name" value="ABC_transporter-like_ATP-bd"/>
</dbReference>
<comment type="subcellular location">
    <subcellularLocation>
        <location evidence="1">Cell inner membrane</location>
        <topology evidence="1">Peripheral membrane protein</topology>
    </subcellularLocation>
</comment>
<accession>A0A1J4QD75</accession>